<dbReference type="SUPFAM" id="SSF55083">
    <property type="entry name" value="6-hydroxymethyl-7,8-dihydropterin pyrophosphokinase, HPPK"/>
    <property type="match status" value="1"/>
</dbReference>
<dbReference type="CDD" id="cd00483">
    <property type="entry name" value="HPPK"/>
    <property type="match status" value="1"/>
</dbReference>
<evidence type="ECO:0000256" key="11">
    <source>
        <dbReference type="ARBA" id="ARBA00029766"/>
    </source>
</evidence>
<dbReference type="EC" id="2.7.6.3" evidence="3"/>
<proteinExistence type="inferred from homology"/>
<comment type="pathway">
    <text evidence="1">Cofactor biosynthesis; tetrahydrofolate biosynthesis; 2-amino-4-hydroxy-6-hydroxymethyl-7,8-dihydropteridine diphosphate from 7,8-dihydroneopterin triphosphate: step 4/4.</text>
</comment>
<dbReference type="UniPathway" id="UPA00077">
    <property type="reaction ID" value="UER00155"/>
</dbReference>
<evidence type="ECO:0000256" key="4">
    <source>
        <dbReference type="ARBA" id="ARBA00016218"/>
    </source>
</evidence>
<dbReference type="NCBIfam" id="TIGR01498">
    <property type="entry name" value="folK"/>
    <property type="match status" value="1"/>
</dbReference>
<evidence type="ECO:0000259" key="14">
    <source>
        <dbReference type="Pfam" id="PF01288"/>
    </source>
</evidence>
<feature type="domain" description="7,8-dihydro-6-hydroxymethylpterin-pyrophosphokinase" evidence="14">
    <location>
        <begin position="6"/>
        <end position="134"/>
    </location>
</feature>
<accession>A0A517MDF7</accession>
<dbReference type="GO" id="GO:0005524">
    <property type="term" value="F:ATP binding"/>
    <property type="evidence" value="ECO:0007669"/>
    <property type="project" value="UniProtKB-KW"/>
</dbReference>
<dbReference type="GO" id="GO:0003848">
    <property type="term" value="F:2-amino-4-hydroxy-6-hydroxymethyldihydropteridine diphosphokinase activity"/>
    <property type="evidence" value="ECO:0007669"/>
    <property type="project" value="UniProtKB-EC"/>
</dbReference>
<dbReference type="InterPro" id="IPR035907">
    <property type="entry name" value="Hppk_sf"/>
</dbReference>
<evidence type="ECO:0000256" key="5">
    <source>
        <dbReference type="ARBA" id="ARBA00022679"/>
    </source>
</evidence>
<dbReference type="Gene3D" id="3.30.70.560">
    <property type="entry name" value="7,8-Dihydro-6-hydroxymethylpterin-pyrophosphokinase HPPK"/>
    <property type="match status" value="1"/>
</dbReference>
<dbReference type="GO" id="GO:0016301">
    <property type="term" value="F:kinase activity"/>
    <property type="evidence" value="ECO:0007669"/>
    <property type="project" value="UniProtKB-KW"/>
</dbReference>
<dbReference type="KEGG" id="rml:FF011L_16780"/>
<evidence type="ECO:0000256" key="10">
    <source>
        <dbReference type="ARBA" id="ARBA00029409"/>
    </source>
</evidence>
<evidence type="ECO:0000256" key="8">
    <source>
        <dbReference type="ARBA" id="ARBA00022840"/>
    </source>
</evidence>
<keyword evidence="9" id="KW-0289">Folate biosynthesis</keyword>
<dbReference type="OrthoDB" id="9808041at2"/>
<name>A0A517MDF7_9BACT</name>
<feature type="region of interest" description="Disordered" evidence="13">
    <location>
        <begin position="187"/>
        <end position="211"/>
    </location>
</feature>
<evidence type="ECO:0000313" key="15">
    <source>
        <dbReference type="EMBL" id="QDS92923.1"/>
    </source>
</evidence>
<organism evidence="15 16">
    <name type="scientific">Roseimaritima multifibrata</name>
    <dbReference type="NCBI Taxonomy" id="1930274"/>
    <lineage>
        <taxon>Bacteria</taxon>
        <taxon>Pseudomonadati</taxon>
        <taxon>Planctomycetota</taxon>
        <taxon>Planctomycetia</taxon>
        <taxon>Pirellulales</taxon>
        <taxon>Pirellulaceae</taxon>
        <taxon>Roseimaritima</taxon>
    </lineage>
</organism>
<dbReference type="EMBL" id="CP036262">
    <property type="protein sequence ID" value="QDS92923.1"/>
    <property type="molecule type" value="Genomic_DNA"/>
</dbReference>
<keyword evidence="8" id="KW-0067">ATP-binding</keyword>
<dbReference type="RefSeq" id="WP_145351098.1">
    <property type="nucleotide sequence ID" value="NZ_CP036262.1"/>
</dbReference>
<dbReference type="AlphaFoldDB" id="A0A517MDF7"/>
<evidence type="ECO:0000256" key="12">
    <source>
        <dbReference type="ARBA" id="ARBA00033413"/>
    </source>
</evidence>
<protein>
    <recommendedName>
        <fullName evidence="4">2-amino-4-hydroxy-6-hydroxymethyldihydropteridine pyrophosphokinase</fullName>
        <ecNumber evidence="3">2.7.6.3</ecNumber>
    </recommendedName>
    <alternativeName>
        <fullName evidence="11">6-hydroxymethyl-7,8-dihydropterin pyrophosphokinase</fullName>
    </alternativeName>
    <alternativeName>
        <fullName evidence="12">7,8-dihydro-6-hydroxymethylpterin-pyrophosphokinase</fullName>
    </alternativeName>
</protein>
<dbReference type="PANTHER" id="PTHR43071">
    <property type="entry name" value="2-AMINO-4-HYDROXY-6-HYDROXYMETHYLDIHYDROPTERIDINE PYROPHOSPHOKINASE"/>
    <property type="match status" value="1"/>
</dbReference>
<gene>
    <name evidence="15" type="primary">folK</name>
    <name evidence="15" type="ORF">FF011L_16780</name>
</gene>
<keyword evidence="6" id="KW-0547">Nucleotide-binding</keyword>
<evidence type="ECO:0000256" key="3">
    <source>
        <dbReference type="ARBA" id="ARBA00013253"/>
    </source>
</evidence>
<comment type="similarity">
    <text evidence="2">Belongs to the HPPK family.</text>
</comment>
<reference evidence="15 16" key="1">
    <citation type="submission" date="2019-02" db="EMBL/GenBank/DDBJ databases">
        <title>Deep-cultivation of Planctomycetes and their phenomic and genomic characterization uncovers novel biology.</title>
        <authorList>
            <person name="Wiegand S."/>
            <person name="Jogler M."/>
            <person name="Boedeker C."/>
            <person name="Pinto D."/>
            <person name="Vollmers J."/>
            <person name="Rivas-Marin E."/>
            <person name="Kohn T."/>
            <person name="Peeters S.H."/>
            <person name="Heuer A."/>
            <person name="Rast P."/>
            <person name="Oberbeckmann S."/>
            <person name="Bunk B."/>
            <person name="Jeske O."/>
            <person name="Meyerdierks A."/>
            <person name="Storesund J.E."/>
            <person name="Kallscheuer N."/>
            <person name="Luecker S."/>
            <person name="Lage O.M."/>
            <person name="Pohl T."/>
            <person name="Merkel B.J."/>
            <person name="Hornburger P."/>
            <person name="Mueller R.-W."/>
            <person name="Bruemmer F."/>
            <person name="Labrenz M."/>
            <person name="Spormann A.M."/>
            <person name="Op den Camp H."/>
            <person name="Overmann J."/>
            <person name="Amann R."/>
            <person name="Jetten M.S.M."/>
            <person name="Mascher T."/>
            <person name="Medema M.H."/>
            <person name="Devos D.P."/>
            <person name="Kaster A.-K."/>
            <person name="Ovreas L."/>
            <person name="Rohde M."/>
            <person name="Galperin M.Y."/>
            <person name="Jogler C."/>
        </authorList>
    </citation>
    <scope>NUCLEOTIDE SEQUENCE [LARGE SCALE GENOMIC DNA]</scope>
    <source>
        <strain evidence="15 16">FF011L</strain>
    </source>
</reference>
<evidence type="ECO:0000256" key="13">
    <source>
        <dbReference type="SAM" id="MobiDB-lite"/>
    </source>
</evidence>
<evidence type="ECO:0000256" key="2">
    <source>
        <dbReference type="ARBA" id="ARBA00005810"/>
    </source>
</evidence>
<dbReference type="GO" id="GO:0046654">
    <property type="term" value="P:tetrahydrofolate biosynthetic process"/>
    <property type="evidence" value="ECO:0007669"/>
    <property type="project" value="UniProtKB-UniPathway"/>
</dbReference>
<keyword evidence="7 15" id="KW-0418">Kinase</keyword>
<dbReference type="Pfam" id="PF01288">
    <property type="entry name" value="HPPK"/>
    <property type="match status" value="1"/>
</dbReference>
<comment type="function">
    <text evidence="10">Catalyzes the transfer of pyrophosphate from adenosine triphosphate (ATP) to 6-hydroxymethyl-7,8-dihydropterin, an enzymatic step in folate biosynthesis pathway.</text>
</comment>
<keyword evidence="5 15" id="KW-0808">Transferase</keyword>
<evidence type="ECO:0000313" key="16">
    <source>
        <dbReference type="Proteomes" id="UP000320672"/>
    </source>
</evidence>
<evidence type="ECO:0000256" key="7">
    <source>
        <dbReference type="ARBA" id="ARBA00022777"/>
    </source>
</evidence>
<dbReference type="GO" id="GO:0046656">
    <property type="term" value="P:folic acid biosynthetic process"/>
    <property type="evidence" value="ECO:0007669"/>
    <property type="project" value="UniProtKB-KW"/>
</dbReference>
<dbReference type="PANTHER" id="PTHR43071:SF1">
    <property type="entry name" value="2-AMINO-4-HYDROXY-6-HYDROXYMETHYLDIHYDROPTERIDINE PYROPHOSPHOKINASE"/>
    <property type="match status" value="1"/>
</dbReference>
<evidence type="ECO:0000256" key="9">
    <source>
        <dbReference type="ARBA" id="ARBA00022909"/>
    </source>
</evidence>
<keyword evidence="16" id="KW-1185">Reference proteome</keyword>
<dbReference type="Proteomes" id="UP000320672">
    <property type="component" value="Chromosome"/>
</dbReference>
<dbReference type="InterPro" id="IPR000550">
    <property type="entry name" value="Hppk"/>
</dbReference>
<evidence type="ECO:0000256" key="1">
    <source>
        <dbReference type="ARBA" id="ARBA00005051"/>
    </source>
</evidence>
<sequence length="334" mass="37390">MPYCLISLGSNLGNRLTLLSEGALRLSQHPEIKNFRASRLFTTPPIGGPGGQEPFLNAVAAFQTDASVREVLNWLQQIETELGRTRKIRWDARSIDLDVVLYGDLTGGGSDLIVPHPRYTARMFVLKPACDVVPEWKDPRFGWSIQRMVDHLQAAPPSLALVGGDLETRNRICNRVAKKLQIQSLPASALSESVPDEEDLPNAVFAPTPDSLHTTDWSSAGLNRADEGWNAPSDRPWIAASLPKLPSRQELPADEPERTWRPDWPRLVVRLQQTAAAHRWPAPHQMWPTGGDWPEYRLEIDDEDWAVQELVSAFASLQCTIEPATNDGNWFRET</sequence>
<evidence type="ECO:0000256" key="6">
    <source>
        <dbReference type="ARBA" id="ARBA00022741"/>
    </source>
</evidence>